<organism evidence="1 2">
    <name type="scientific">Pavo cristatus</name>
    <name type="common">Indian peafowl</name>
    <name type="synonym">Blue peafowl</name>
    <dbReference type="NCBI Taxonomy" id="9049"/>
    <lineage>
        <taxon>Eukaryota</taxon>
        <taxon>Metazoa</taxon>
        <taxon>Chordata</taxon>
        <taxon>Craniata</taxon>
        <taxon>Vertebrata</taxon>
        <taxon>Euteleostomi</taxon>
        <taxon>Archelosauria</taxon>
        <taxon>Archosauria</taxon>
        <taxon>Dinosauria</taxon>
        <taxon>Saurischia</taxon>
        <taxon>Theropoda</taxon>
        <taxon>Coelurosauria</taxon>
        <taxon>Aves</taxon>
        <taxon>Neognathae</taxon>
        <taxon>Galloanserae</taxon>
        <taxon>Galliformes</taxon>
        <taxon>Phasianidae</taxon>
        <taxon>Phasianinae</taxon>
        <taxon>Pavo</taxon>
    </lineage>
</organism>
<dbReference type="Proteomes" id="UP000694428">
    <property type="component" value="Unplaced"/>
</dbReference>
<dbReference type="AlphaFoldDB" id="A0A8C9EP39"/>
<reference evidence="1" key="2">
    <citation type="submission" date="2025-09" db="UniProtKB">
        <authorList>
            <consortium name="Ensembl"/>
        </authorList>
    </citation>
    <scope>IDENTIFICATION</scope>
</reference>
<proteinExistence type="predicted"/>
<sequence>MINCTWMWQFCQAAAGKLKGACLSPALPMDWCSPEAVPLSISPLTLFVSSFLPPSLIDQLLTAHWQLRGFGS</sequence>
<dbReference type="Ensembl" id="ENSPSTT00000003153.1">
    <property type="protein sequence ID" value="ENSPSTP00000003004.1"/>
    <property type="gene ID" value="ENSPSTG00000002232.1"/>
</dbReference>
<reference evidence="1" key="1">
    <citation type="submission" date="2025-08" db="UniProtKB">
        <authorList>
            <consortium name="Ensembl"/>
        </authorList>
    </citation>
    <scope>IDENTIFICATION</scope>
</reference>
<accession>A0A8C9EP39</accession>
<evidence type="ECO:0000313" key="1">
    <source>
        <dbReference type="Ensembl" id="ENSPSTP00000003004.1"/>
    </source>
</evidence>
<protein>
    <submittedName>
        <fullName evidence="1">Uncharacterized protein</fullName>
    </submittedName>
</protein>
<evidence type="ECO:0000313" key="2">
    <source>
        <dbReference type="Proteomes" id="UP000694428"/>
    </source>
</evidence>
<name>A0A8C9EP39_PAVCR</name>
<keyword evidence="2" id="KW-1185">Reference proteome</keyword>